<accession>A0A545UV42</accession>
<feature type="compositionally biased region" description="Basic and acidic residues" evidence="1">
    <location>
        <begin position="457"/>
        <end position="468"/>
    </location>
</feature>
<feature type="compositionally biased region" description="Polar residues" evidence="1">
    <location>
        <begin position="856"/>
        <end position="865"/>
    </location>
</feature>
<reference evidence="2 3" key="1">
    <citation type="journal article" date="2019" name="Appl. Microbiol. Biotechnol.">
        <title>Genome sequence of Isaria javanica and comparative genome analysis insights into family S53 peptidase evolution in fungal entomopathogens.</title>
        <authorList>
            <person name="Lin R."/>
            <person name="Zhang X."/>
            <person name="Xin B."/>
            <person name="Zou M."/>
            <person name="Gao Y."/>
            <person name="Qin F."/>
            <person name="Hu Q."/>
            <person name="Xie B."/>
            <person name="Cheng X."/>
        </authorList>
    </citation>
    <scope>NUCLEOTIDE SEQUENCE [LARGE SCALE GENOMIC DNA]</scope>
    <source>
        <strain evidence="2 3">IJ1G</strain>
    </source>
</reference>
<feature type="region of interest" description="Disordered" evidence="1">
    <location>
        <begin position="444"/>
        <end position="530"/>
    </location>
</feature>
<proteinExistence type="predicted"/>
<feature type="compositionally biased region" description="Low complexity" evidence="1">
    <location>
        <begin position="376"/>
        <end position="385"/>
    </location>
</feature>
<dbReference type="Proteomes" id="UP000315783">
    <property type="component" value="Unassembled WGS sequence"/>
</dbReference>
<evidence type="ECO:0000256" key="1">
    <source>
        <dbReference type="SAM" id="MobiDB-lite"/>
    </source>
</evidence>
<comment type="caution">
    <text evidence="2">The sequence shown here is derived from an EMBL/GenBank/DDBJ whole genome shotgun (WGS) entry which is preliminary data.</text>
</comment>
<feature type="compositionally biased region" description="Polar residues" evidence="1">
    <location>
        <begin position="356"/>
        <end position="375"/>
    </location>
</feature>
<dbReference type="STRING" id="43265.A0A545UV42"/>
<feature type="compositionally biased region" description="Basic residues" evidence="1">
    <location>
        <begin position="1081"/>
        <end position="1091"/>
    </location>
</feature>
<dbReference type="AlphaFoldDB" id="A0A545UV42"/>
<feature type="compositionally biased region" description="Polar residues" evidence="1">
    <location>
        <begin position="445"/>
        <end position="456"/>
    </location>
</feature>
<feature type="region of interest" description="Disordered" evidence="1">
    <location>
        <begin position="1027"/>
        <end position="1107"/>
    </location>
</feature>
<dbReference type="EMBL" id="SPUK01000012">
    <property type="protein sequence ID" value="TQV93334.1"/>
    <property type="molecule type" value="Genomic_DNA"/>
</dbReference>
<feature type="compositionally biased region" description="Basic and acidic residues" evidence="1">
    <location>
        <begin position="490"/>
        <end position="505"/>
    </location>
</feature>
<keyword evidence="3" id="KW-1185">Reference proteome</keyword>
<gene>
    <name evidence="2" type="ORF">IF1G_07912</name>
</gene>
<feature type="compositionally biased region" description="Basic and acidic residues" evidence="1">
    <location>
        <begin position="1027"/>
        <end position="1055"/>
    </location>
</feature>
<feature type="region of interest" description="Disordered" evidence="1">
    <location>
        <begin position="356"/>
        <end position="407"/>
    </location>
</feature>
<protein>
    <submittedName>
        <fullName evidence="2">Uncharacterized protein</fullName>
    </submittedName>
</protein>
<evidence type="ECO:0000313" key="3">
    <source>
        <dbReference type="Proteomes" id="UP000315783"/>
    </source>
</evidence>
<feature type="region of interest" description="Disordered" evidence="1">
    <location>
        <begin position="852"/>
        <end position="872"/>
    </location>
</feature>
<name>A0A545UV42_9HYPO</name>
<evidence type="ECO:0000313" key="2">
    <source>
        <dbReference type="EMBL" id="TQV93334.1"/>
    </source>
</evidence>
<sequence>MNEAISNTQRFAPRLRPRIFAEDQPDELKVHFAKLYPYGLPKEYKMCRSTTDDIPVKYIEDNLPLGFYTKPPAGATAIFSTSSGRRDFRHMQHILPRRKLHLWSKNEIQENCNSIRKAHWQAMRGMTEPLCWDDLWKYFDAFDLFHHGAINLWNIINHLYAENKIISADMMKLSALELGRWADQWLQAKGNADKLKSCDPLKGSVMRVLDEQDWDSLGSLGDTEIPMLANALKCRRDHLLSPTYIESTEARDLLSSIRNEWGVENWMSKTTLVHDMQPKPSEPMKLKPHRPPCAVVDGKHYYDEQTRSKGAVEALKASVAAASNHVVVANGSRMSLPKYPLTDRNIVTKDSSVIKSAVDSQPTRPSSSDGSVALTSCSSGVSHSVSPRRMSDSVVQPSDLKNTEIGSDFAVPSGIAGVHKAAPAPGSEKNLERGGIHDQPMLQHEATSSASCSPQRRQTDTDAGDHPTHVTHNKAGATDTSTVEVSAPENKSESPYRVKRTDGHNSQHNSSPRTQYGGFIPGNKPFSRKRPHGFRRQENFGPMPDNMQNDLPNTPMPRPDARVNASSVRDCPNAHASLDRFNYVPCGCYMCAMRNRSVWVRVADRHSLPILDVQTRVRYGVESRFGRVEDVNLSARSASMNFIVRYCILIARLSCCTYLIIIRFISEDSVSQALAIGGGRIEEKGIKVNISAMFRSKWVLLPSAFHQGNHPGPQESIYRVFKAPAQRRGDLPFAQDFYMGRGSPSLQRTPSDGTFLHNNRSFEQMESRHFGQGGHYHAKKTRFPLNADGNLHGQQPFQAFNTNAQFRGAPIEAMNHPIAAPMPVPVPSAQPETPLQFQPAAKEALGGVEAEVRSAASPQESATGKESTKPRVSLPEMSVVALTIAQAQCLSQDAVHPMISDGHAPARADRSPVRQTKKKRQAAQLRVEAVKSTAVAPGPPLASPVVATCAAEQHTKERQVRRPSLFTADEIRDRKQAWDRIAVPLSSPRKQSLVADDALLSAKRGHDRTQSLPMTALRQPIKFDTGEDAKSVTDAKSIIDVKKEAPESRSVERDGTVGSDAGCPAGEDHGTSAPPVSSPKKSGKQGRKKRNKQDSQSKLPATKEHEL</sequence>
<organism evidence="2 3">
    <name type="scientific">Cordyceps javanica</name>
    <dbReference type="NCBI Taxonomy" id="43265"/>
    <lineage>
        <taxon>Eukaryota</taxon>
        <taxon>Fungi</taxon>
        <taxon>Dikarya</taxon>
        <taxon>Ascomycota</taxon>
        <taxon>Pezizomycotina</taxon>
        <taxon>Sordariomycetes</taxon>
        <taxon>Hypocreomycetidae</taxon>
        <taxon>Hypocreales</taxon>
        <taxon>Cordycipitaceae</taxon>
        <taxon>Cordyceps</taxon>
    </lineage>
</organism>